<dbReference type="EMBL" id="GL349443">
    <property type="protein sequence ID" value="KNC46630.1"/>
    <property type="molecule type" value="Genomic_DNA"/>
</dbReference>
<gene>
    <name evidence="2" type="ORF">AMSG_03067</name>
</gene>
<keyword evidence="3" id="KW-1185">Reference proteome</keyword>
<feature type="compositionally biased region" description="Low complexity" evidence="1">
    <location>
        <begin position="38"/>
        <end position="47"/>
    </location>
</feature>
<name>A0A0L0D387_THETB</name>
<feature type="compositionally biased region" description="Low complexity" evidence="1">
    <location>
        <begin position="13"/>
        <end position="23"/>
    </location>
</feature>
<dbReference type="AlphaFoldDB" id="A0A0L0D387"/>
<feature type="compositionally biased region" description="Basic residues" evidence="1">
    <location>
        <begin position="48"/>
        <end position="63"/>
    </location>
</feature>
<accession>A0A0L0D387</accession>
<protein>
    <submittedName>
        <fullName evidence="2">Uncharacterized protein</fullName>
    </submittedName>
</protein>
<evidence type="ECO:0000256" key="1">
    <source>
        <dbReference type="SAM" id="MobiDB-lite"/>
    </source>
</evidence>
<proteinExistence type="predicted"/>
<feature type="region of interest" description="Disordered" evidence="1">
    <location>
        <begin position="1"/>
        <end position="63"/>
    </location>
</feature>
<evidence type="ECO:0000313" key="2">
    <source>
        <dbReference type="EMBL" id="KNC46630.1"/>
    </source>
</evidence>
<dbReference type="GeneID" id="25562702"/>
<sequence length="783" mass="82986">MVIVSGSEQSALAKPNPAGSPSKKASKKKAGVSKKAGKALGTAAAPTTKKKPTGTTRARKRASRSPEVVYYECQHTGCGMLSLDPRQMAGHERRFGLHSQHVAECGGDCPRCRDLFEAEEWTIDGGRDDHICRHANCEYFSSSPRIANRKQAVERHEMAFPIHYMHFEECGGECEMCKSLISGPWQAERANWLQNQTQLVRRLASKEAQNRACLTVLPPILPHQTYVRHHVDINFSKGPKQRKGIASHPAPTEHPPPIDGAAAAATPQHGGAAPARKPVAETGAKASKAPKAAKAPKTPKTPKTSKAKAKAKAGSAPQRPRPPSVPIPNANGSMGATRVELATPNTMRAATVMTSLVPPHPAPDSARGQMIRRRVIRKKSSSSSTLPQTFMPPVNLGRSVSMAGAPQLLRGNADAKASAFKKPSRVSELDPYAWPSKPLPHDEAEYYYAYSYEEGVEAEPSGPAALEAARDDDGLKPSLEASSGYYQPGDEDNDPNVTMAAPTKIAVHPRADVRAAVSSGLAEANRVTPKKPATTSRSSSRAGLADEELLTMGLDSASLTMVEPQVGRLTPTAAQLREDYASVTTPKPSVEAPFRPFNSGAVAEELFPSLGEPSAEASESRKRKRGPGASGDDDGLDDDGSAASLFKVSRNLLGEPSRSRLPSYLDLEMGSSDPELASIFDDPAETAAPGVQRSVSALPLLERGSMPALAHCRAPGASGAIGHSSLGALLAGFEPSSSAPATPIVSRHASFLDLHDQTSATGLLFADCSGRASPFAHILEPQM</sequence>
<dbReference type="Proteomes" id="UP000054408">
    <property type="component" value="Unassembled WGS sequence"/>
</dbReference>
<organism evidence="2 3">
    <name type="scientific">Thecamonas trahens ATCC 50062</name>
    <dbReference type="NCBI Taxonomy" id="461836"/>
    <lineage>
        <taxon>Eukaryota</taxon>
        <taxon>Apusozoa</taxon>
        <taxon>Apusomonadida</taxon>
        <taxon>Apusomonadidae</taxon>
        <taxon>Thecamonas</taxon>
    </lineage>
</organism>
<evidence type="ECO:0000313" key="3">
    <source>
        <dbReference type="Proteomes" id="UP000054408"/>
    </source>
</evidence>
<feature type="region of interest" description="Disordered" evidence="1">
    <location>
        <begin position="237"/>
        <end position="334"/>
    </location>
</feature>
<feature type="compositionally biased region" description="Low complexity" evidence="1">
    <location>
        <begin position="260"/>
        <end position="275"/>
    </location>
</feature>
<feature type="compositionally biased region" description="Basic residues" evidence="1">
    <location>
        <begin position="24"/>
        <end position="37"/>
    </location>
</feature>
<feature type="region of interest" description="Disordered" evidence="1">
    <location>
        <begin position="611"/>
        <end position="641"/>
    </location>
</feature>
<reference evidence="2 3" key="1">
    <citation type="submission" date="2010-05" db="EMBL/GenBank/DDBJ databases">
        <title>The Genome Sequence of Thecamonas trahens ATCC 50062.</title>
        <authorList>
            <consortium name="The Broad Institute Genome Sequencing Platform"/>
            <person name="Russ C."/>
            <person name="Cuomo C."/>
            <person name="Shea T."/>
            <person name="Young S.K."/>
            <person name="Zeng Q."/>
            <person name="Koehrsen M."/>
            <person name="Haas B."/>
            <person name="Borodovsky M."/>
            <person name="Guigo R."/>
            <person name="Alvarado L."/>
            <person name="Berlin A."/>
            <person name="Bochicchio J."/>
            <person name="Borenstein D."/>
            <person name="Chapman S."/>
            <person name="Chen Z."/>
            <person name="Freedman E."/>
            <person name="Gellesch M."/>
            <person name="Goldberg J."/>
            <person name="Griggs A."/>
            <person name="Gujja S."/>
            <person name="Heilman E."/>
            <person name="Heiman D."/>
            <person name="Hepburn T."/>
            <person name="Howarth C."/>
            <person name="Jen D."/>
            <person name="Larson L."/>
            <person name="Mehta T."/>
            <person name="Park D."/>
            <person name="Pearson M."/>
            <person name="Roberts A."/>
            <person name="Saif S."/>
            <person name="Shenoy N."/>
            <person name="Sisk P."/>
            <person name="Stolte C."/>
            <person name="Sykes S."/>
            <person name="Thomson T."/>
            <person name="Walk T."/>
            <person name="White J."/>
            <person name="Yandava C."/>
            <person name="Burger G."/>
            <person name="Gray M.W."/>
            <person name="Holland P.W.H."/>
            <person name="King N."/>
            <person name="Lang F.B.F."/>
            <person name="Roger A.J."/>
            <person name="Ruiz-Trillo I."/>
            <person name="Lander E."/>
            <person name="Nusbaum C."/>
        </authorList>
    </citation>
    <scope>NUCLEOTIDE SEQUENCE [LARGE SCALE GENOMIC DNA]</scope>
    <source>
        <strain evidence="2 3">ATCC 50062</strain>
    </source>
</reference>
<dbReference type="RefSeq" id="XP_013760403.1">
    <property type="nucleotide sequence ID" value="XM_013904949.1"/>
</dbReference>
<feature type="region of interest" description="Disordered" evidence="1">
    <location>
        <begin position="518"/>
        <end position="546"/>
    </location>
</feature>
<feature type="compositionally biased region" description="Polar residues" evidence="1">
    <location>
        <begin position="1"/>
        <end position="10"/>
    </location>
</feature>
<feature type="compositionally biased region" description="Low complexity" evidence="1">
    <location>
        <begin position="282"/>
        <end position="302"/>
    </location>
</feature>
<feature type="region of interest" description="Disordered" evidence="1">
    <location>
        <begin position="459"/>
        <end position="495"/>
    </location>
</feature>
<feature type="compositionally biased region" description="Acidic residues" evidence="1">
    <location>
        <begin position="631"/>
        <end position="640"/>
    </location>
</feature>